<dbReference type="RefSeq" id="WP_251955532.1">
    <property type="nucleotide sequence ID" value="NZ_AP025732.1"/>
</dbReference>
<gene>
    <name evidence="1" type="ORF">ANSO36C_34950</name>
</gene>
<reference evidence="1" key="1">
    <citation type="submission" date="2022-04" db="EMBL/GenBank/DDBJ databases">
        <title>Complete genome sequence of a cyanobacterium, Nostoc sp. SO-36, isolated in Antarctica.</title>
        <authorList>
            <person name="Kanesaki Y."/>
            <person name="Effendi D."/>
            <person name="Sakamoto T."/>
            <person name="Ohtani S."/>
            <person name="Awai K."/>
        </authorList>
    </citation>
    <scope>NUCLEOTIDE SEQUENCE</scope>
    <source>
        <strain evidence="1">SO-36</strain>
    </source>
</reference>
<proteinExistence type="predicted"/>
<protein>
    <recommendedName>
        <fullName evidence="3">HD domain-containing protein</fullName>
    </recommendedName>
</protein>
<dbReference type="EMBL" id="AP025732">
    <property type="protein sequence ID" value="BDI17693.1"/>
    <property type="molecule type" value="Genomic_DNA"/>
</dbReference>
<evidence type="ECO:0000313" key="1">
    <source>
        <dbReference type="EMBL" id="BDI17693.1"/>
    </source>
</evidence>
<dbReference type="Proteomes" id="UP001055453">
    <property type="component" value="Chromosome"/>
</dbReference>
<name>A0ABM7Z3V3_NOSCO</name>
<organism evidence="1 2">
    <name type="scientific">Nostoc cf. commune SO-36</name>
    <dbReference type="NCBI Taxonomy" id="449208"/>
    <lineage>
        <taxon>Bacteria</taxon>
        <taxon>Bacillati</taxon>
        <taxon>Cyanobacteriota</taxon>
        <taxon>Cyanophyceae</taxon>
        <taxon>Nostocales</taxon>
        <taxon>Nostocaceae</taxon>
        <taxon>Nostoc</taxon>
    </lineage>
</organism>
<sequence>MIKRSRLLNAPPKTLEEIYFTEIRPQLYENHAHRHQTGVRTGTTLAEHLDSACQFILTVSRIAEVPENKRPLLLAATAVHDLNKLDPQERKVKTLARNQEFLREQLEKACVLTFVVSEDDLELVRKLIERHSGHNVSDGSRFLPEDPNIERWAAMLTAADFI</sequence>
<evidence type="ECO:0000313" key="2">
    <source>
        <dbReference type="Proteomes" id="UP001055453"/>
    </source>
</evidence>
<keyword evidence="2" id="KW-1185">Reference proteome</keyword>
<accession>A0ABM7Z3V3</accession>
<evidence type="ECO:0008006" key="3">
    <source>
        <dbReference type="Google" id="ProtNLM"/>
    </source>
</evidence>